<evidence type="ECO:0000313" key="7">
    <source>
        <dbReference type="EMBL" id="ETN45474.1"/>
    </source>
</evidence>
<dbReference type="EMBL" id="KB822712">
    <property type="protein sequence ID" value="ETN45474.1"/>
    <property type="molecule type" value="Genomic_DNA"/>
</dbReference>
<dbReference type="InParanoid" id="W2SC33"/>
<dbReference type="RefSeq" id="XP_008712202.1">
    <property type="nucleotide sequence ID" value="XM_008713980.1"/>
</dbReference>
<dbReference type="OrthoDB" id="337270at2759"/>
<accession>W2SC33</accession>
<keyword evidence="3" id="KW-0805">Transcription regulation</keyword>
<evidence type="ECO:0000313" key="8">
    <source>
        <dbReference type="Proteomes" id="UP000030752"/>
    </source>
</evidence>
<feature type="compositionally biased region" description="Low complexity" evidence="6">
    <location>
        <begin position="246"/>
        <end position="258"/>
    </location>
</feature>
<feature type="region of interest" description="Disordered" evidence="6">
    <location>
        <begin position="119"/>
        <end position="268"/>
    </location>
</feature>
<evidence type="ECO:0000256" key="5">
    <source>
        <dbReference type="ARBA" id="ARBA00023242"/>
    </source>
</evidence>
<feature type="compositionally biased region" description="Polar residues" evidence="6">
    <location>
        <begin position="210"/>
        <end position="228"/>
    </location>
</feature>
<reference evidence="7 8" key="1">
    <citation type="submission" date="2013-03" db="EMBL/GenBank/DDBJ databases">
        <title>The Genome Sequence of Phialophora europaea CBS 101466.</title>
        <authorList>
            <consortium name="The Broad Institute Genomics Platform"/>
            <person name="Cuomo C."/>
            <person name="de Hoog S."/>
            <person name="Gorbushina A."/>
            <person name="Walker B."/>
            <person name="Young S.K."/>
            <person name="Zeng Q."/>
            <person name="Gargeya S."/>
            <person name="Fitzgerald M."/>
            <person name="Haas B."/>
            <person name="Abouelleil A."/>
            <person name="Allen A.W."/>
            <person name="Alvarado L."/>
            <person name="Arachchi H.M."/>
            <person name="Berlin A.M."/>
            <person name="Chapman S.B."/>
            <person name="Gainer-Dewar J."/>
            <person name="Goldberg J."/>
            <person name="Griggs A."/>
            <person name="Gujja S."/>
            <person name="Hansen M."/>
            <person name="Howarth C."/>
            <person name="Imamovic A."/>
            <person name="Ireland A."/>
            <person name="Larimer J."/>
            <person name="McCowan C."/>
            <person name="Murphy C."/>
            <person name="Pearson M."/>
            <person name="Poon T.W."/>
            <person name="Priest M."/>
            <person name="Roberts A."/>
            <person name="Saif S."/>
            <person name="Shea T."/>
            <person name="Sisk P."/>
            <person name="Sykes S."/>
            <person name="Wortman J."/>
            <person name="Nusbaum C."/>
            <person name="Birren B."/>
        </authorList>
    </citation>
    <scope>NUCLEOTIDE SEQUENCE [LARGE SCALE GENOMIC DNA]</scope>
    <source>
        <strain evidence="7 8">CBS 101466</strain>
    </source>
</reference>
<dbReference type="GO" id="GO:0006357">
    <property type="term" value="P:regulation of transcription by RNA polymerase II"/>
    <property type="evidence" value="ECO:0007669"/>
    <property type="project" value="InterPro"/>
</dbReference>
<dbReference type="eggNOG" id="KOG3046">
    <property type="taxonomic scope" value="Eukaryota"/>
</dbReference>
<dbReference type="AlphaFoldDB" id="W2SC33"/>
<dbReference type="Proteomes" id="UP000030752">
    <property type="component" value="Unassembled WGS sequence"/>
</dbReference>
<dbReference type="STRING" id="1220924.W2SC33"/>
<keyword evidence="4" id="KW-0804">Transcription</keyword>
<dbReference type="GeneID" id="19976645"/>
<feature type="region of interest" description="Disordered" evidence="6">
    <location>
        <begin position="1"/>
        <end position="37"/>
    </location>
</feature>
<organism evidence="7 8">
    <name type="scientific">Cyphellophora europaea (strain CBS 101466)</name>
    <name type="common">Phialophora europaea</name>
    <dbReference type="NCBI Taxonomy" id="1220924"/>
    <lineage>
        <taxon>Eukaryota</taxon>
        <taxon>Fungi</taxon>
        <taxon>Dikarya</taxon>
        <taxon>Ascomycota</taxon>
        <taxon>Pezizomycotina</taxon>
        <taxon>Eurotiomycetes</taxon>
        <taxon>Chaetothyriomycetidae</taxon>
        <taxon>Chaetothyriales</taxon>
        <taxon>Cyphellophoraceae</taxon>
        <taxon>Cyphellophora</taxon>
    </lineage>
</organism>
<dbReference type="GO" id="GO:0016592">
    <property type="term" value="C:mediator complex"/>
    <property type="evidence" value="ECO:0007669"/>
    <property type="project" value="InterPro"/>
</dbReference>
<evidence type="ECO:0000256" key="2">
    <source>
        <dbReference type="ARBA" id="ARBA00005389"/>
    </source>
</evidence>
<comment type="similarity">
    <text evidence="2">Belongs to the Mediator complex subunit 10 family.</text>
</comment>
<feature type="region of interest" description="Disordered" evidence="6">
    <location>
        <begin position="335"/>
        <end position="391"/>
    </location>
</feature>
<feature type="compositionally biased region" description="Polar residues" evidence="6">
    <location>
        <begin position="181"/>
        <end position="201"/>
    </location>
</feature>
<comment type="subcellular location">
    <subcellularLocation>
        <location evidence="1">Nucleus</location>
    </subcellularLocation>
</comment>
<feature type="region of interest" description="Disordered" evidence="6">
    <location>
        <begin position="559"/>
        <end position="578"/>
    </location>
</feature>
<feature type="compositionally biased region" description="Basic and acidic residues" evidence="6">
    <location>
        <begin position="563"/>
        <end position="572"/>
    </location>
</feature>
<name>W2SC33_CYPE1</name>
<dbReference type="VEuPathDB" id="FungiDB:HMPREF1541_09306"/>
<dbReference type="Pfam" id="PF09748">
    <property type="entry name" value="Med10"/>
    <property type="match status" value="1"/>
</dbReference>
<keyword evidence="5" id="KW-0539">Nucleus</keyword>
<gene>
    <name evidence="7" type="ORF">HMPREF1541_09306</name>
</gene>
<dbReference type="HOGENOM" id="CLU_471730_0_0_1"/>
<proteinExistence type="inferred from homology"/>
<dbReference type="GO" id="GO:0003712">
    <property type="term" value="F:transcription coregulator activity"/>
    <property type="evidence" value="ECO:0007669"/>
    <property type="project" value="InterPro"/>
</dbReference>
<evidence type="ECO:0000256" key="4">
    <source>
        <dbReference type="ARBA" id="ARBA00023163"/>
    </source>
</evidence>
<keyword evidence="8" id="KW-1185">Reference proteome</keyword>
<dbReference type="InterPro" id="IPR019145">
    <property type="entry name" value="Mediator_Med10"/>
</dbReference>
<protein>
    <submittedName>
        <fullName evidence="7">Uncharacterized protein</fullName>
    </submittedName>
</protein>
<evidence type="ECO:0000256" key="6">
    <source>
        <dbReference type="SAM" id="MobiDB-lite"/>
    </source>
</evidence>
<sequence length="578" mass="62254">MPPKKKLKGSAAPPRAPRRPRASQAIRPHFNTHTTTNGSQFTVHYYLPADPAVPIVRADPERTYNIVGDGETSRTTIFVTLRVPPDKYRHLHRSWSRPIETALPLTPATSFLTLTYRKPTAAREPPQINDAAKGTTNADLDDSAIDVGTPVAGFLDSPGRSAEPGTGVVVPPEPGGHFQPSVGTSSIESPAASAQQRNAVSDSLRPLTLRDQSGVTAKSPFGRSTPTAAINPLQARAAEARKHSAVDSSEGSGHSSTSPVGLRPSGRVGQWSGLQFQQQTQPLGRKVPTNPVLFERQSALVAKPAHSPLIQAQGLTNVDADHQVTTLDLLDSLPSRTSHHDTGTHIASGSEEADVGKTNVPDGRAGEANQRGCPLLASEHPPRPRPLSAFTPVSGLPRRLVVKLKLPIGYTLNENMAPTRDPSDVSGVIKDIVDDLYDVQSKTHGFIPETQNLLIDKIGDMAEKLATLKDLTDPQINPNNPIHDVRIAPEIVDYVDDGRNPDIFTREFVENVQRGNSVINGKKQAFRDFSVIFAKALKQGIGGVDKHVDQIMENAGLEQELDEAMKKDKSKGTENGAE</sequence>
<evidence type="ECO:0000256" key="3">
    <source>
        <dbReference type="ARBA" id="ARBA00023015"/>
    </source>
</evidence>
<evidence type="ECO:0000256" key="1">
    <source>
        <dbReference type="ARBA" id="ARBA00004123"/>
    </source>
</evidence>